<organism evidence="6 7">
    <name type="scientific">Actinokineospora iranica</name>
    <dbReference type="NCBI Taxonomy" id="1271860"/>
    <lineage>
        <taxon>Bacteria</taxon>
        <taxon>Bacillati</taxon>
        <taxon>Actinomycetota</taxon>
        <taxon>Actinomycetes</taxon>
        <taxon>Pseudonocardiales</taxon>
        <taxon>Pseudonocardiaceae</taxon>
        <taxon>Actinokineospora</taxon>
    </lineage>
</organism>
<keyword evidence="7" id="KW-1185">Reference proteome</keyword>
<evidence type="ECO:0000256" key="1">
    <source>
        <dbReference type="ARBA" id="ARBA00004776"/>
    </source>
</evidence>
<name>A0A1G6W005_9PSEU</name>
<sequence length="252" mass="27706">MVVVDNGSTDDTAAVVARWTDRLPDLRVVRHEPRGINGARNAGARAANGELLVYCDADDVATTGWLAAMVRASSKADLIGGYLDFTPLNSERVRMARSANPPDRLPIIMGFLPYAVGASMGVRTEVFQALGGFDESYTGGGGDDVEFSIRAQLMGCSVVFAPGAVMRYRLRERLWSLARQQMGYGRADAKLLRDFREHGLRADGTTKALAHWLKLVWRAPAIASPDRGRWVCHFAWRLGRLLGSAEQRVWCP</sequence>
<dbReference type="Proteomes" id="UP000199501">
    <property type="component" value="Unassembled WGS sequence"/>
</dbReference>
<reference evidence="7" key="1">
    <citation type="submission" date="2016-10" db="EMBL/GenBank/DDBJ databases">
        <authorList>
            <person name="Varghese N."/>
            <person name="Submissions S."/>
        </authorList>
    </citation>
    <scope>NUCLEOTIDE SEQUENCE [LARGE SCALE GENOMIC DNA]</scope>
    <source>
        <strain evidence="7">IBRC-M 10403</strain>
    </source>
</reference>
<dbReference type="Gene3D" id="3.90.550.10">
    <property type="entry name" value="Spore Coat Polysaccharide Biosynthesis Protein SpsA, Chain A"/>
    <property type="match status" value="1"/>
</dbReference>
<dbReference type="InterPro" id="IPR029044">
    <property type="entry name" value="Nucleotide-diphossugar_trans"/>
</dbReference>
<dbReference type="STRING" id="1271860.SAMN05216174_113187"/>
<dbReference type="Pfam" id="PF00535">
    <property type="entry name" value="Glycos_transf_2"/>
    <property type="match status" value="1"/>
</dbReference>
<feature type="domain" description="Glycosyltransferase 2-like" evidence="5">
    <location>
        <begin position="1"/>
        <end position="127"/>
    </location>
</feature>
<dbReference type="PANTHER" id="PTHR43179">
    <property type="entry name" value="RHAMNOSYLTRANSFERASE WBBL"/>
    <property type="match status" value="1"/>
</dbReference>
<evidence type="ECO:0000256" key="2">
    <source>
        <dbReference type="ARBA" id="ARBA00006739"/>
    </source>
</evidence>
<dbReference type="PANTHER" id="PTHR43179:SF12">
    <property type="entry name" value="GALACTOFURANOSYLTRANSFERASE GLFT2"/>
    <property type="match status" value="1"/>
</dbReference>
<comment type="similarity">
    <text evidence="2">Belongs to the glycosyltransferase 2 family.</text>
</comment>
<evidence type="ECO:0000313" key="7">
    <source>
        <dbReference type="Proteomes" id="UP000199501"/>
    </source>
</evidence>
<dbReference type="SUPFAM" id="SSF53448">
    <property type="entry name" value="Nucleotide-diphospho-sugar transferases"/>
    <property type="match status" value="1"/>
</dbReference>
<gene>
    <name evidence="6" type="ORF">SAMN05216174_113187</name>
</gene>
<dbReference type="GO" id="GO:0016757">
    <property type="term" value="F:glycosyltransferase activity"/>
    <property type="evidence" value="ECO:0007669"/>
    <property type="project" value="UniProtKB-KW"/>
</dbReference>
<accession>A0A1G6W005</accession>
<keyword evidence="4 6" id="KW-0808">Transferase</keyword>
<evidence type="ECO:0000256" key="4">
    <source>
        <dbReference type="ARBA" id="ARBA00022679"/>
    </source>
</evidence>
<dbReference type="InterPro" id="IPR001173">
    <property type="entry name" value="Glyco_trans_2-like"/>
</dbReference>
<protein>
    <submittedName>
        <fullName evidence="6">Glycosyltransferase, GT2 family</fullName>
    </submittedName>
</protein>
<comment type="pathway">
    <text evidence="1">Cell wall biogenesis; cell wall polysaccharide biosynthesis.</text>
</comment>
<dbReference type="AlphaFoldDB" id="A0A1G6W005"/>
<evidence type="ECO:0000259" key="5">
    <source>
        <dbReference type="Pfam" id="PF00535"/>
    </source>
</evidence>
<evidence type="ECO:0000313" key="6">
    <source>
        <dbReference type="EMBL" id="SDD59138.1"/>
    </source>
</evidence>
<keyword evidence="3" id="KW-0328">Glycosyltransferase</keyword>
<dbReference type="EMBL" id="FMZZ01000013">
    <property type="protein sequence ID" value="SDD59138.1"/>
    <property type="molecule type" value="Genomic_DNA"/>
</dbReference>
<proteinExistence type="inferred from homology"/>
<evidence type="ECO:0000256" key="3">
    <source>
        <dbReference type="ARBA" id="ARBA00022676"/>
    </source>
</evidence>